<evidence type="ECO:0000313" key="2">
    <source>
        <dbReference type="EMBL" id="PLW28321.1"/>
    </source>
</evidence>
<evidence type="ECO:0000256" key="1">
    <source>
        <dbReference type="SAM" id="MobiDB-lite"/>
    </source>
</evidence>
<accession>A0A2N5TS73</accession>
<evidence type="ECO:0000313" key="3">
    <source>
        <dbReference type="Proteomes" id="UP000235388"/>
    </source>
</evidence>
<gene>
    <name evidence="2" type="ORF">PCANC_20955</name>
</gene>
<reference evidence="2 3" key="1">
    <citation type="submission" date="2017-11" db="EMBL/GenBank/DDBJ databases">
        <title>De novo assembly and phasing of dikaryotic genomes from two isolates of Puccinia coronata f. sp. avenae, the causal agent of oat crown rust.</title>
        <authorList>
            <person name="Miller M.E."/>
            <person name="Zhang Y."/>
            <person name="Omidvar V."/>
            <person name="Sperschneider J."/>
            <person name="Schwessinger B."/>
            <person name="Raley C."/>
            <person name="Palmer J.M."/>
            <person name="Garnica D."/>
            <person name="Upadhyaya N."/>
            <person name="Rathjen J."/>
            <person name="Taylor J.M."/>
            <person name="Park R.F."/>
            <person name="Dodds P.N."/>
            <person name="Hirsch C.D."/>
            <person name="Kianian S.F."/>
            <person name="Figueroa M."/>
        </authorList>
    </citation>
    <scope>NUCLEOTIDE SEQUENCE [LARGE SCALE GENOMIC DNA]</scope>
    <source>
        <strain evidence="2">12NC29</strain>
    </source>
</reference>
<feature type="compositionally biased region" description="Basic and acidic residues" evidence="1">
    <location>
        <begin position="70"/>
        <end position="81"/>
    </location>
</feature>
<dbReference type="EMBL" id="PGCJ01000448">
    <property type="protein sequence ID" value="PLW28321.1"/>
    <property type="molecule type" value="Genomic_DNA"/>
</dbReference>
<name>A0A2N5TS73_9BASI</name>
<keyword evidence="3" id="KW-1185">Reference proteome</keyword>
<proteinExistence type="predicted"/>
<comment type="caution">
    <text evidence="2">The sequence shown here is derived from an EMBL/GenBank/DDBJ whole genome shotgun (WGS) entry which is preliminary data.</text>
</comment>
<feature type="region of interest" description="Disordered" evidence="1">
    <location>
        <begin position="67"/>
        <end position="106"/>
    </location>
</feature>
<dbReference type="Proteomes" id="UP000235388">
    <property type="component" value="Unassembled WGS sequence"/>
</dbReference>
<protein>
    <submittedName>
        <fullName evidence="2">Uncharacterized protein</fullName>
    </submittedName>
</protein>
<organism evidence="2 3">
    <name type="scientific">Puccinia coronata f. sp. avenae</name>
    <dbReference type="NCBI Taxonomy" id="200324"/>
    <lineage>
        <taxon>Eukaryota</taxon>
        <taxon>Fungi</taxon>
        <taxon>Dikarya</taxon>
        <taxon>Basidiomycota</taxon>
        <taxon>Pucciniomycotina</taxon>
        <taxon>Pucciniomycetes</taxon>
        <taxon>Pucciniales</taxon>
        <taxon>Pucciniaceae</taxon>
        <taxon>Puccinia</taxon>
    </lineage>
</organism>
<dbReference type="AlphaFoldDB" id="A0A2N5TS73"/>
<sequence length="106" mass="12090">MTQGVASYWPSEEGLLLGRPVQSCIGPSRKIPPRQVGTVLYQPAKEEYSLAGRYTLYRPAERYSSWADQDTLHRPAKKETSLEGQYRVQRPAKEETSSAGQHRMHR</sequence>